<dbReference type="SUPFAM" id="SSF53850">
    <property type="entry name" value="Periplasmic binding protein-like II"/>
    <property type="match status" value="1"/>
</dbReference>
<dbReference type="Gene3D" id="3.40.190.10">
    <property type="entry name" value="Periplasmic binding protein-like II"/>
    <property type="match status" value="2"/>
</dbReference>
<reference evidence="1" key="1">
    <citation type="submission" date="2018-06" db="EMBL/GenBank/DDBJ databases">
        <authorList>
            <person name="Zhirakovskaya E."/>
        </authorList>
    </citation>
    <scope>NUCLEOTIDE SEQUENCE</scope>
</reference>
<proteinExistence type="predicted"/>
<protein>
    <submittedName>
        <fullName evidence="1">Uncharacterized protein</fullName>
    </submittedName>
</protein>
<gene>
    <name evidence="1" type="ORF">MNBD_GAMMA23-672</name>
</gene>
<organism evidence="1">
    <name type="scientific">hydrothermal vent metagenome</name>
    <dbReference type="NCBI Taxonomy" id="652676"/>
    <lineage>
        <taxon>unclassified sequences</taxon>
        <taxon>metagenomes</taxon>
        <taxon>ecological metagenomes</taxon>
    </lineage>
</organism>
<accession>A0A3B0ZJN0</accession>
<name>A0A3B0ZJN0_9ZZZZ</name>
<evidence type="ECO:0000313" key="1">
    <source>
        <dbReference type="EMBL" id="VAW93668.1"/>
    </source>
</evidence>
<dbReference type="AlphaFoldDB" id="A0A3B0ZJN0"/>
<sequence>MNICIKKIPAQKKGRNMLHRFLILWVFVIFAKVSYAKEITLNAAGSPPLNTPEQTGFLDLVAKKAFSRIGYTLKIVKLPAERGLRNVNAGIEDGELFRIKGMEKLYPNLIRVPEKIIDMEFVAFSQQQIELKKGWLSLSPYSISFVNGWKIYEKNVPKQAEITKVRNAEHLFLMLIKKRTDIILYERWGGLLYIKNKQTNTIKMLLPPLAKKEMFIYLHKKHKKLVPKLTAALKQMKQDGSYNNIVAKILTPLK</sequence>
<dbReference type="EMBL" id="UOFT01000034">
    <property type="protein sequence ID" value="VAW93668.1"/>
    <property type="molecule type" value="Genomic_DNA"/>
</dbReference>